<dbReference type="EMBL" id="WPIN01000007">
    <property type="protein sequence ID" value="MVM32499.1"/>
    <property type="molecule type" value="Genomic_DNA"/>
</dbReference>
<dbReference type="Gene3D" id="2.40.50.1020">
    <property type="entry name" value="LytTr DNA-binding domain"/>
    <property type="match status" value="1"/>
</dbReference>
<dbReference type="AlphaFoldDB" id="A0A7K1SFA7"/>
<dbReference type="RefSeq" id="WP_157587209.1">
    <property type="nucleotide sequence ID" value="NZ_WPIN01000007.1"/>
</dbReference>
<feature type="domain" description="HTH LytTR-type" evidence="1">
    <location>
        <begin position="1"/>
        <end position="107"/>
    </location>
</feature>
<proteinExistence type="predicted"/>
<protein>
    <submittedName>
        <fullName evidence="2">LytTR family transcriptional regulator</fullName>
    </submittedName>
</protein>
<dbReference type="PROSITE" id="PS50930">
    <property type="entry name" value="HTH_LYTTR"/>
    <property type="match status" value="1"/>
</dbReference>
<dbReference type="SMART" id="SM00850">
    <property type="entry name" value="LytTR"/>
    <property type="match status" value="1"/>
</dbReference>
<evidence type="ECO:0000313" key="3">
    <source>
        <dbReference type="Proteomes" id="UP000436006"/>
    </source>
</evidence>
<dbReference type="Pfam" id="PF04397">
    <property type="entry name" value="LytTR"/>
    <property type="match status" value="1"/>
</dbReference>
<accession>A0A7K1SFA7</accession>
<reference evidence="2 3" key="1">
    <citation type="submission" date="2019-12" db="EMBL/GenBank/DDBJ databases">
        <title>Spirosoma sp. HMF4905 genome sequencing and assembly.</title>
        <authorList>
            <person name="Kang H."/>
            <person name="Cha I."/>
            <person name="Kim H."/>
            <person name="Joh K."/>
        </authorList>
    </citation>
    <scope>NUCLEOTIDE SEQUENCE [LARGE SCALE GENOMIC DNA]</scope>
    <source>
        <strain evidence="2 3">HMF4905</strain>
    </source>
</reference>
<organism evidence="2 3">
    <name type="scientific">Spirosoma arboris</name>
    <dbReference type="NCBI Taxonomy" id="2682092"/>
    <lineage>
        <taxon>Bacteria</taxon>
        <taxon>Pseudomonadati</taxon>
        <taxon>Bacteroidota</taxon>
        <taxon>Cytophagia</taxon>
        <taxon>Cytophagales</taxon>
        <taxon>Cytophagaceae</taxon>
        <taxon>Spirosoma</taxon>
    </lineage>
</organism>
<evidence type="ECO:0000259" key="1">
    <source>
        <dbReference type="PROSITE" id="PS50930"/>
    </source>
</evidence>
<comment type="caution">
    <text evidence="2">The sequence shown here is derived from an EMBL/GenBank/DDBJ whole genome shotgun (WGS) entry which is preliminary data.</text>
</comment>
<dbReference type="InterPro" id="IPR007492">
    <property type="entry name" value="LytTR_DNA-bd_dom"/>
</dbReference>
<dbReference type="Proteomes" id="UP000436006">
    <property type="component" value="Unassembled WGS sequence"/>
</dbReference>
<sequence length="112" mass="13195">MKRLLGKRGEHSYNPQEVLYLIGNINYCYLHMLNGEVIMSCRTLKWFVNQWPHFLRVHKKALINQTYISFYRPGNNSKTTSYIVMVDNAQLEIARRRLLGVRQLLNQIQVAG</sequence>
<evidence type="ECO:0000313" key="2">
    <source>
        <dbReference type="EMBL" id="MVM32499.1"/>
    </source>
</evidence>
<gene>
    <name evidence="2" type="ORF">GO755_20830</name>
</gene>
<dbReference type="GO" id="GO:0003677">
    <property type="term" value="F:DNA binding"/>
    <property type="evidence" value="ECO:0007669"/>
    <property type="project" value="InterPro"/>
</dbReference>
<name>A0A7K1SFA7_9BACT</name>
<keyword evidence="3" id="KW-1185">Reference proteome</keyword>